<feature type="signal peptide" evidence="1">
    <location>
        <begin position="1"/>
        <end position="26"/>
    </location>
</feature>
<name>B8GPX4_THISH</name>
<protein>
    <submittedName>
        <fullName evidence="2">Periplasmic solute binding protein</fullName>
    </submittedName>
</protein>
<dbReference type="Pfam" id="PF01297">
    <property type="entry name" value="ZnuA"/>
    <property type="match status" value="1"/>
</dbReference>
<dbReference type="HOGENOM" id="CLU_016838_1_2_6"/>
<dbReference type="Gene3D" id="3.40.50.1980">
    <property type="entry name" value="Nitrogenase molybdenum iron protein domain"/>
    <property type="match status" value="2"/>
</dbReference>
<dbReference type="PANTHER" id="PTHR42953">
    <property type="entry name" value="HIGH-AFFINITY ZINC UPTAKE SYSTEM PROTEIN ZNUA-RELATED"/>
    <property type="match status" value="1"/>
</dbReference>
<dbReference type="eggNOG" id="COG0803">
    <property type="taxonomic scope" value="Bacteria"/>
</dbReference>
<dbReference type="InterPro" id="IPR050492">
    <property type="entry name" value="Bact_metal-bind_prot9"/>
</dbReference>
<dbReference type="InterPro" id="IPR006127">
    <property type="entry name" value="ZnuA-like"/>
</dbReference>
<dbReference type="KEGG" id="tgr:Tgr7_3052"/>
<dbReference type="OrthoDB" id="9810636at2"/>
<dbReference type="EMBL" id="CP001339">
    <property type="protein sequence ID" value="ACL74121.1"/>
    <property type="molecule type" value="Genomic_DNA"/>
</dbReference>
<evidence type="ECO:0000256" key="1">
    <source>
        <dbReference type="SAM" id="SignalP"/>
    </source>
</evidence>
<gene>
    <name evidence="2" type="ordered locus">Tgr7_3052</name>
</gene>
<sequence precursor="true">MCSRPIQGALLFLLGLVLLPVNPVQAQPQPLQVVATTPSLGVLAREVGGDLVEVRVLAPADRDPHYLDARPSFMALLRRADLLLEVGAGLEEGWLPAAVSGAANPVINTGRLGRFRAADHLGLRPSITVEGPNVGHVHAEGNPHFNLDPLRMAELSLALGERLGALRPEHAGVLQARSEQVSAGLRAHAAALAARIEPGQGFVAYHEDLDYLRDWLPVKGLGYLEPVPGVPPTARHLRALVERLQGQEGRVLHAAYQPGRGGAFLHRHLGWPVHVLSLEPPVDGGLDDYLRLMESWVAPFE</sequence>
<dbReference type="RefSeq" id="WP_012639583.1">
    <property type="nucleotide sequence ID" value="NC_011901.1"/>
</dbReference>
<dbReference type="GO" id="GO:0030001">
    <property type="term" value="P:metal ion transport"/>
    <property type="evidence" value="ECO:0007669"/>
    <property type="project" value="InterPro"/>
</dbReference>
<keyword evidence="1" id="KW-0732">Signal</keyword>
<evidence type="ECO:0000313" key="2">
    <source>
        <dbReference type="EMBL" id="ACL74121.1"/>
    </source>
</evidence>
<feature type="chain" id="PRO_5002870552" evidence="1">
    <location>
        <begin position="27"/>
        <end position="301"/>
    </location>
</feature>
<proteinExistence type="predicted"/>
<dbReference type="PANTHER" id="PTHR42953:SF2">
    <property type="entry name" value="ADHESION PROTEIN"/>
    <property type="match status" value="1"/>
</dbReference>
<dbReference type="GO" id="GO:0046872">
    <property type="term" value="F:metal ion binding"/>
    <property type="evidence" value="ECO:0007669"/>
    <property type="project" value="InterPro"/>
</dbReference>
<keyword evidence="3" id="KW-1185">Reference proteome</keyword>
<organism evidence="2 3">
    <name type="scientific">Thioalkalivibrio sulfidiphilus (strain HL-EbGR7)</name>
    <dbReference type="NCBI Taxonomy" id="396588"/>
    <lineage>
        <taxon>Bacteria</taxon>
        <taxon>Pseudomonadati</taxon>
        <taxon>Pseudomonadota</taxon>
        <taxon>Gammaproteobacteria</taxon>
        <taxon>Chromatiales</taxon>
        <taxon>Ectothiorhodospiraceae</taxon>
        <taxon>Thioalkalivibrio</taxon>
    </lineage>
</organism>
<accession>B8GPX4</accession>
<evidence type="ECO:0000313" key="3">
    <source>
        <dbReference type="Proteomes" id="UP000002383"/>
    </source>
</evidence>
<reference evidence="2 3" key="1">
    <citation type="journal article" date="2011" name="Stand. Genomic Sci.">
        <title>Complete genome sequence of 'Thioalkalivibrio sulfidophilus' HL-EbGr7.</title>
        <authorList>
            <person name="Muyzer G."/>
            <person name="Sorokin D.Y."/>
            <person name="Mavromatis K."/>
            <person name="Lapidus A."/>
            <person name="Clum A."/>
            <person name="Ivanova N."/>
            <person name="Pati A."/>
            <person name="d'Haeseleer P."/>
            <person name="Woyke T."/>
            <person name="Kyrpides N.C."/>
        </authorList>
    </citation>
    <scope>NUCLEOTIDE SEQUENCE [LARGE SCALE GENOMIC DNA]</scope>
    <source>
        <strain evidence="2 3">HL-EbGR7</strain>
    </source>
</reference>
<dbReference type="SUPFAM" id="SSF53807">
    <property type="entry name" value="Helical backbone' metal receptor"/>
    <property type="match status" value="1"/>
</dbReference>
<dbReference type="STRING" id="396588.Tgr7_3052"/>
<dbReference type="Proteomes" id="UP000002383">
    <property type="component" value="Chromosome"/>
</dbReference>
<dbReference type="AlphaFoldDB" id="B8GPX4"/>